<dbReference type="InterPro" id="IPR029055">
    <property type="entry name" value="Ntn_hydrolases_N"/>
</dbReference>
<dbReference type="InterPro" id="IPR001353">
    <property type="entry name" value="Proteasome_sua/b"/>
</dbReference>
<evidence type="ECO:0000313" key="6">
    <source>
        <dbReference type="Proteomes" id="UP000187209"/>
    </source>
</evidence>
<comment type="function">
    <text evidence="4">Non-catalytic component of the proteasome.</text>
</comment>
<name>A0A1R2CIE2_9CILI</name>
<dbReference type="OrthoDB" id="10248542at2759"/>
<proteinExistence type="inferred from homology"/>
<dbReference type="InterPro" id="IPR016295">
    <property type="entry name" value="Proteasome_beta4"/>
</dbReference>
<dbReference type="GO" id="GO:0019774">
    <property type="term" value="C:proteasome core complex, beta-subunit complex"/>
    <property type="evidence" value="ECO:0007669"/>
    <property type="project" value="UniProtKB-UniRule"/>
</dbReference>
<evidence type="ECO:0000256" key="1">
    <source>
        <dbReference type="ARBA" id="ARBA00022490"/>
    </source>
</evidence>
<protein>
    <recommendedName>
        <fullName evidence="4">Proteasome subunit beta</fullName>
    </recommendedName>
</protein>
<keyword evidence="2 4" id="KW-0647">Proteasome</keyword>
<keyword evidence="6" id="KW-1185">Reference proteome</keyword>
<dbReference type="SUPFAM" id="SSF56235">
    <property type="entry name" value="N-terminal nucleophile aminohydrolases (Ntn hydrolases)"/>
    <property type="match status" value="1"/>
</dbReference>
<dbReference type="PANTHER" id="PTHR32194:SF6">
    <property type="entry name" value="PROTEASOME SUBUNIT BETA"/>
    <property type="match status" value="1"/>
</dbReference>
<comment type="subcellular location">
    <subcellularLocation>
        <location evidence="4">Cytoplasm</location>
    </subcellularLocation>
    <subcellularLocation>
        <location evidence="4">Nucleus</location>
    </subcellularLocation>
</comment>
<gene>
    <name evidence="5" type="ORF">SteCoe_9184</name>
</gene>
<dbReference type="InterPro" id="IPR016050">
    <property type="entry name" value="Proteasome_bsu_CS"/>
</dbReference>
<evidence type="ECO:0000256" key="4">
    <source>
        <dbReference type="PIRNR" id="PIRNR001213"/>
    </source>
</evidence>
<dbReference type="EMBL" id="MPUH01000141">
    <property type="protein sequence ID" value="OMJ88799.1"/>
    <property type="molecule type" value="Genomic_DNA"/>
</dbReference>
<dbReference type="CDD" id="cd03760">
    <property type="entry name" value="proteasome_beta_type_4"/>
    <property type="match status" value="1"/>
</dbReference>
<dbReference type="Proteomes" id="UP000187209">
    <property type="component" value="Unassembled WGS sequence"/>
</dbReference>
<organism evidence="5 6">
    <name type="scientific">Stentor coeruleus</name>
    <dbReference type="NCBI Taxonomy" id="5963"/>
    <lineage>
        <taxon>Eukaryota</taxon>
        <taxon>Sar</taxon>
        <taxon>Alveolata</taxon>
        <taxon>Ciliophora</taxon>
        <taxon>Postciliodesmatophora</taxon>
        <taxon>Heterotrichea</taxon>
        <taxon>Heterotrichida</taxon>
        <taxon>Stentoridae</taxon>
        <taxon>Stentor</taxon>
    </lineage>
</organism>
<dbReference type="InterPro" id="IPR023333">
    <property type="entry name" value="Proteasome_suB-type"/>
</dbReference>
<sequence>MEKSATVSPILTGSSVIAVKYSDGILMCTDTLASYGSMAMFKEIPRMAAIGKSTLIGASGEYSDFQEIIRILRQKDTDDFIEHDGITLNAGHFASYISSVMYGKRNKGNPLYNSLLMGGFVNSQPYLAYIDLYGTHILGDYHVTGFAHYISKPIIAAEWRPDLTEEEAKILIEKGMKVLWYRDARASDRIQFAKITRNGVEFDDPYKFNSDWDQESFKNYSLNPLYPYN</sequence>
<comment type="caution">
    <text evidence="5">The sequence shown here is derived from an EMBL/GenBank/DDBJ whole genome shotgun (WGS) entry which is preliminary data.</text>
</comment>
<dbReference type="AlphaFoldDB" id="A0A1R2CIE2"/>
<dbReference type="GO" id="GO:0051603">
    <property type="term" value="P:proteolysis involved in protein catabolic process"/>
    <property type="evidence" value="ECO:0007669"/>
    <property type="project" value="InterPro"/>
</dbReference>
<evidence type="ECO:0000256" key="3">
    <source>
        <dbReference type="ARBA" id="ARBA00023242"/>
    </source>
</evidence>
<dbReference type="Pfam" id="PF00227">
    <property type="entry name" value="Proteasome"/>
    <property type="match status" value="1"/>
</dbReference>
<keyword evidence="3 4" id="KW-0539">Nucleus</keyword>
<dbReference type="PANTHER" id="PTHR32194">
    <property type="entry name" value="METALLOPROTEASE TLDD"/>
    <property type="match status" value="1"/>
</dbReference>
<comment type="similarity">
    <text evidence="4">Belongs to the peptidase T1B family.</text>
</comment>
<evidence type="ECO:0000313" key="5">
    <source>
        <dbReference type="EMBL" id="OMJ88799.1"/>
    </source>
</evidence>
<dbReference type="GO" id="GO:0005634">
    <property type="term" value="C:nucleus"/>
    <property type="evidence" value="ECO:0007669"/>
    <property type="project" value="UniProtKB-SubCell"/>
</dbReference>
<dbReference type="GO" id="GO:0005737">
    <property type="term" value="C:cytoplasm"/>
    <property type="evidence" value="ECO:0007669"/>
    <property type="project" value="UniProtKB-SubCell"/>
</dbReference>
<dbReference type="PIRSF" id="PIRSF001213">
    <property type="entry name" value="Psome_endopept_beta"/>
    <property type="match status" value="1"/>
</dbReference>
<dbReference type="Gene3D" id="3.60.20.10">
    <property type="entry name" value="Glutamine Phosphoribosylpyrophosphate, subunit 1, domain 1"/>
    <property type="match status" value="1"/>
</dbReference>
<reference evidence="5 6" key="1">
    <citation type="submission" date="2016-11" db="EMBL/GenBank/DDBJ databases">
        <title>The macronuclear genome of Stentor coeruleus: a giant cell with tiny introns.</title>
        <authorList>
            <person name="Slabodnick M."/>
            <person name="Ruby J.G."/>
            <person name="Reiff S.B."/>
            <person name="Swart E.C."/>
            <person name="Gosai S."/>
            <person name="Prabakaran S."/>
            <person name="Witkowska E."/>
            <person name="Larue G.E."/>
            <person name="Fisher S."/>
            <person name="Freeman R.M."/>
            <person name="Gunawardena J."/>
            <person name="Chu W."/>
            <person name="Stover N.A."/>
            <person name="Gregory B.D."/>
            <person name="Nowacki M."/>
            <person name="Derisi J."/>
            <person name="Roy S.W."/>
            <person name="Marshall W.F."/>
            <person name="Sood P."/>
        </authorList>
    </citation>
    <scope>NUCLEOTIDE SEQUENCE [LARGE SCALE GENOMIC DNA]</scope>
    <source>
        <strain evidence="5">WM001</strain>
    </source>
</reference>
<accession>A0A1R2CIE2</accession>
<keyword evidence="1 4" id="KW-0963">Cytoplasm</keyword>
<dbReference type="PROSITE" id="PS00854">
    <property type="entry name" value="PROTEASOME_BETA_1"/>
    <property type="match status" value="1"/>
</dbReference>
<evidence type="ECO:0000256" key="2">
    <source>
        <dbReference type="ARBA" id="ARBA00022942"/>
    </source>
</evidence>